<dbReference type="Pfam" id="PF01757">
    <property type="entry name" value="Acyl_transf_3"/>
    <property type="match status" value="1"/>
</dbReference>
<dbReference type="GO" id="GO:0016020">
    <property type="term" value="C:membrane"/>
    <property type="evidence" value="ECO:0007669"/>
    <property type="project" value="TreeGrafter"/>
</dbReference>
<feature type="transmembrane region" description="Helical" evidence="2">
    <location>
        <begin position="301"/>
        <end position="320"/>
    </location>
</feature>
<name>A0A4Y9F745_9MICC</name>
<feature type="transmembrane region" description="Helical" evidence="2">
    <location>
        <begin position="45"/>
        <end position="65"/>
    </location>
</feature>
<dbReference type="GO" id="GO:0009103">
    <property type="term" value="P:lipopolysaccharide biosynthetic process"/>
    <property type="evidence" value="ECO:0007669"/>
    <property type="project" value="TreeGrafter"/>
</dbReference>
<feature type="transmembrane region" description="Helical" evidence="2">
    <location>
        <begin position="21"/>
        <end position="39"/>
    </location>
</feature>
<feature type="domain" description="Acyltransferase 3" evidence="3">
    <location>
        <begin position="21"/>
        <end position="342"/>
    </location>
</feature>
<dbReference type="OrthoDB" id="3404679at2"/>
<feature type="transmembrane region" description="Helical" evidence="2">
    <location>
        <begin position="239"/>
        <end position="259"/>
    </location>
</feature>
<comment type="caution">
    <text evidence="5">The sequence shown here is derived from an EMBL/GenBank/DDBJ whole genome shotgun (WGS) entry which is preliminary data.</text>
</comment>
<evidence type="ECO:0000313" key="5">
    <source>
        <dbReference type="EMBL" id="TFU23635.1"/>
    </source>
</evidence>
<accession>A0A4Y9F745</accession>
<dbReference type="InterPro" id="IPR043968">
    <property type="entry name" value="SGNH"/>
</dbReference>
<keyword evidence="2" id="KW-0472">Membrane</keyword>
<feature type="transmembrane region" description="Helical" evidence="2">
    <location>
        <begin position="186"/>
        <end position="203"/>
    </location>
</feature>
<evidence type="ECO:0000256" key="2">
    <source>
        <dbReference type="SAM" id="Phobius"/>
    </source>
</evidence>
<dbReference type="EMBL" id="SPQC01000006">
    <property type="protein sequence ID" value="TFU23635.1"/>
    <property type="molecule type" value="Genomic_DNA"/>
</dbReference>
<gene>
    <name evidence="5" type="ORF">E4U03_02735</name>
</gene>
<dbReference type="AlphaFoldDB" id="A0A4Y9F745"/>
<reference evidence="5 6" key="1">
    <citation type="submission" date="2019-03" db="EMBL/GenBank/DDBJ databases">
        <title>Diversity of the mouse oral microbiome.</title>
        <authorList>
            <person name="Joseph S."/>
            <person name="Aduse-Opoku J."/>
            <person name="Curtis M."/>
            <person name="Wade W."/>
            <person name="Hashim A."/>
        </authorList>
    </citation>
    <scope>NUCLEOTIDE SEQUENCE [LARGE SCALE GENOMIC DNA]</scope>
    <source>
        <strain evidence="6">irhom_31</strain>
    </source>
</reference>
<feature type="transmembrane region" description="Helical" evidence="2">
    <location>
        <begin position="86"/>
        <end position="106"/>
    </location>
</feature>
<organism evidence="5 6">
    <name type="scientific">Rothia nasimurium</name>
    <dbReference type="NCBI Taxonomy" id="85336"/>
    <lineage>
        <taxon>Bacteria</taxon>
        <taxon>Bacillati</taxon>
        <taxon>Actinomycetota</taxon>
        <taxon>Actinomycetes</taxon>
        <taxon>Micrococcales</taxon>
        <taxon>Micrococcaceae</taxon>
        <taxon>Rothia</taxon>
    </lineage>
</organism>
<feature type="transmembrane region" description="Helical" evidence="2">
    <location>
        <begin position="326"/>
        <end position="345"/>
    </location>
</feature>
<evidence type="ECO:0000259" key="4">
    <source>
        <dbReference type="Pfam" id="PF19040"/>
    </source>
</evidence>
<dbReference type="PANTHER" id="PTHR23028">
    <property type="entry name" value="ACETYLTRANSFERASE"/>
    <property type="match status" value="1"/>
</dbReference>
<dbReference type="Proteomes" id="UP000297951">
    <property type="component" value="Unassembled WGS sequence"/>
</dbReference>
<dbReference type="InterPro" id="IPR050879">
    <property type="entry name" value="Acyltransferase_3"/>
</dbReference>
<evidence type="ECO:0000256" key="1">
    <source>
        <dbReference type="SAM" id="Coils"/>
    </source>
</evidence>
<dbReference type="RefSeq" id="WP_135011454.1">
    <property type="nucleotide sequence ID" value="NZ_JADGLK010000006.1"/>
</dbReference>
<feature type="transmembrane region" description="Helical" evidence="2">
    <location>
        <begin position="265"/>
        <end position="289"/>
    </location>
</feature>
<keyword evidence="2" id="KW-0812">Transmembrane</keyword>
<dbReference type="Pfam" id="PF19040">
    <property type="entry name" value="SGNH"/>
    <property type="match status" value="1"/>
</dbReference>
<dbReference type="InterPro" id="IPR002656">
    <property type="entry name" value="Acyl_transf_3_dom"/>
</dbReference>
<dbReference type="PANTHER" id="PTHR23028:SF53">
    <property type="entry name" value="ACYL_TRANSF_3 DOMAIN-CONTAINING PROTEIN"/>
    <property type="match status" value="1"/>
</dbReference>
<keyword evidence="2" id="KW-1133">Transmembrane helix</keyword>
<feature type="transmembrane region" description="Helical" evidence="2">
    <location>
        <begin position="366"/>
        <end position="394"/>
    </location>
</feature>
<feature type="domain" description="SGNH" evidence="4">
    <location>
        <begin position="470"/>
        <end position="705"/>
    </location>
</feature>
<dbReference type="GO" id="GO:0016747">
    <property type="term" value="F:acyltransferase activity, transferring groups other than amino-acyl groups"/>
    <property type="evidence" value="ECO:0007669"/>
    <property type="project" value="InterPro"/>
</dbReference>
<evidence type="ECO:0000259" key="3">
    <source>
        <dbReference type="Pfam" id="PF01757"/>
    </source>
</evidence>
<protein>
    <submittedName>
        <fullName evidence="5">Acyltransferase</fullName>
    </submittedName>
</protein>
<keyword evidence="5" id="KW-0012">Acyltransferase</keyword>
<sequence length="709" mass="77739">MNTATTSHGYRHRATGTQRSDIQGLRAVAVLLVIAQHFWNVPQGGFIGVDIFFVLSGFLISGIILRDIQQHGRVRLPRFYARRLRRIMPVALFVSVITVVLAWFTWFTPQTLQYTLDAIWSNLWVANWHFAGAGTDYLAHSSNPSPFQHYWSLSVEEQFYVAWPLVLTLAWAIGSKFKKPERAVDIAIIATIILSALWAVLFTDYRAQWAYFDTISRACEFAIGALAARLGARRKYSHYLGLVGLVLLIASAFTITAATPFPGPFALVPAIATALVLLPQQQTVPVVIGLENPVMRWIGDISYSLYLWHFPVLIFMTTWFSNSNLVLLGCLVLTFGLSALSYYLVENPIRHSDLLRSWEKQERNQLPSLWIKAGNLISATVLIAIAAMTVWQFMPSKYAVLAPQTMNVERASATTTYNTLEEVENAIASSSQSEWSNQLIPSPNQLTQEQMGEAMAPSTSCAVGFGATDLKLCEWGASEESAQRTILVIGDSVAMAWTPAVVAASEATDRVVAAGVGSCSIMSIRQEADFEASGFAEKCATTREAMFNLAEKMQPDLIVIASATGGYEYQLNEAGQIITDATQKSENWEQATAQTLKQLANYTSHISVLGSPALTGDPRSCMTKTGTTADCSAELQSYQQEKETAEQRAVESTGLGATTVTRFDALAVTCVNGTCPVVIGEYLTHTDPTHITQAFAESLAPLIKPVLQP</sequence>
<keyword evidence="1" id="KW-0175">Coiled coil</keyword>
<keyword evidence="5" id="KW-0808">Transferase</keyword>
<feature type="coiled-coil region" evidence="1">
    <location>
        <begin position="628"/>
        <end position="655"/>
    </location>
</feature>
<proteinExistence type="predicted"/>
<evidence type="ECO:0000313" key="6">
    <source>
        <dbReference type="Proteomes" id="UP000297951"/>
    </source>
</evidence>